<dbReference type="AlphaFoldDB" id="A0A8E0M6H4"/>
<evidence type="ECO:0000313" key="2">
    <source>
        <dbReference type="EMBL" id="EPC30742.1"/>
    </source>
</evidence>
<protein>
    <submittedName>
        <fullName evidence="2">Prophage protein</fullName>
    </submittedName>
</protein>
<dbReference type="InterPro" id="IPR025272">
    <property type="entry name" value="SocA_Panacea"/>
</dbReference>
<name>A0A8E0M6H4_LACPA</name>
<feature type="domain" description="Antitoxin SocA-like Panacea" evidence="1">
    <location>
        <begin position="15"/>
        <end position="112"/>
    </location>
</feature>
<evidence type="ECO:0000313" key="3">
    <source>
        <dbReference type="Proteomes" id="UP000014257"/>
    </source>
</evidence>
<comment type="caution">
    <text evidence="2">The sequence shown here is derived from an EMBL/GenBank/DDBJ whole genome shotgun (WGS) entry which is preliminary data.</text>
</comment>
<proteinExistence type="predicted"/>
<evidence type="ECO:0000259" key="1">
    <source>
        <dbReference type="Pfam" id="PF13274"/>
    </source>
</evidence>
<sequence>MRQDDGIDPMTQMKLHKLLYYAQGVSLAVNGGPLFEDDLLAWEHGPVVRAIYDEYKGTRTIDDELTNEQVNDFDAISEDTTAEGVLEAVYDRYSEYSASQLRNMTHHEAPWKETEHNNVISKEKIKKFFKENIVE</sequence>
<organism evidence="2 3">
    <name type="scientific">Lacticaseibacillus paracasei subsp. paracasei Lpp22</name>
    <dbReference type="NCBI Taxonomy" id="1256221"/>
    <lineage>
        <taxon>Bacteria</taxon>
        <taxon>Bacillati</taxon>
        <taxon>Bacillota</taxon>
        <taxon>Bacilli</taxon>
        <taxon>Lactobacillales</taxon>
        <taxon>Lactobacillaceae</taxon>
        <taxon>Lacticaseibacillus</taxon>
    </lineage>
</organism>
<dbReference type="Pfam" id="PF13274">
    <property type="entry name" value="SocA_Panacea"/>
    <property type="match status" value="1"/>
</dbReference>
<dbReference type="EMBL" id="ANMI01000070">
    <property type="protein sequence ID" value="EPC30742.1"/>
    <property type="molecule type" value="Genomic_DNA"/>
</dbReference>
<reference evidence="2 3" key="1">
    <citation type="journal article" date="2013" name="PLoS ONE">
        <title>Lactobacillus paracasei comparative genomics: towards species pan-genome definition and exploitation of diversity.</title>
        <authorList>
            <person name="Smokvina T."/>
            <person name="Wels M."/>
            <person name="Polka J."/>
            <person name="Chervaux C."/>
            <person name="Brisse S."/>
            <person name="Boekhorst J."/>
            <person name="van Hylckama Vlieg J.E."/>
            <person name="Siezen R.J."/>
        </authorList>
    </citation>
    <scope>NUCLEOTIDE SEQUENCE [LARGE SCALE GENOMIC DNA]</scope>
    <source>
        <strain evidence="2 3">Lpp22</strain>
    </source>
</reference>
<gene>
    <name evidence="2" type="ORF">Lpp22_0996</name>
</gene>
<accession>A0A8E0M6H4</accession>
<dbReference type="Proteomes" id="UP000014257">
    <property type="component" value="Unassembled WGS sequence"/>
</dbReference>